<evidence type="ECO:0000313" key="4">
    <source>
        <dbReference type="Proteomes" id="UP000239156"/>
    </source>
</evidence>
<dbReference type="Proteomes" id="UP000239156">
    <property type="component" value="Unassembled WGS sequence"/>
</dbReference>
<dbReference type="VEuPathDB" id="FungiDB:PSTT_06047"/>
<dbReference type="EMBL" id="PKSL01000046">
    <property type="protein sequence ID" value="POW10401.1"/>
    <property type="molecule type" value="Genomic_DNA"/>
</dbReference>
<protein>
    <submittedName>
        <fullName evidence="3">Uncharacterized protein</fullName>
    </submittedName>
</protein>
<proteinExistence type="predicted"/>
<keyword evidence="4" id="KW-1185">Reference proteome</keyword>
<gene>
    <name evidence="3" type="ORF">PSTT_06047</name>
</gene>
<evidence type="ECO:0000256" key="2">
    <source>
        <dbReference type="SAM" id="MobiDB-lite"/>
    </source>
</evidence>
<evidence type="ECO:0000313" key="3">
    <source>
        <dbReference type="EMBL" id="POW10401.1"/>
    </source>
</evidence>
<organism evidence="3 4">
    <name type="scientific">Puccinia striiformis</name>
    <dbReference type="NCBI Taxonomy" id="27350"/>
    <lineage>
        <taxon>Eukaryota</taxon>
        <taxon>Fungi</taxon>
        <taxon>Dikarya</taxon>
        <taxon>Basidiomycota</taxon>
        <taxon>Pucciniomycotina</taxon>
        <taxon>Pucciniomycetes</taxon>
        <taxon>Pucciniales</taxon>
        <taxon>Pucciniaceae</taxon>
        <taxon>Puccinia</taxon>
    </lineage>
</organism>
<comment type="caution">
    <text evidence="3">The sequence shown here is derived from an EMBL/GenBank/DDBJ whole genome shotgun (WGS) entry which is preliminary data.</text>
</comment>
<feature type="non-terminal residue" evidence="3">
    <location>
        <position position="1"/>
    </location>
</feature>
<accession>A0A2S4VLI3</accession>
<sequence length="154" mass="17196">FDYLIFFLIMHIQYPPVFIICPPSHRSIHLQLLRVVIISKLSMSTVSRALISTIAIVTGGFVVGQYLQPDTRTSSIPELPTSETDDTDDGSFSESDLARLPLSELNRHLQNLNALKRNVEAERSIILNKLVEVDRRIQLAKRTSSSSSTTSSTP</sequence>
<reference evidence="3" key="1">
    <citation type="submission" date="2017-12" db="EMBL/GenBank/DDBJ databases">
        <title>Gene loss provides genomic basis for host adaptation in cereal stripe rust fungi.</title>
        <authorList>
            <person name="Xia C."/>
        </authorList>
    </citation>
    <scope>NUCLEOTIDE SEQUENCE [LARGE SCALE GENOMIC DNA]</scope>
    <source>
        <strain evidence="3">93-210</strain>
    </source>
</reference>
<evidence type="ECO:0000256" key="1">
    <source>
        <dbReference type="SAM" id="Coils"/>
    </source>
</evidence>
<dbReference type="VEuPathDB" id="FungiDB:PSHT_03084"/>
<feature type="coiled-coil region" evidence="1">
    <location>
        <begin position="102"/>
        <end position="129"/>
    </location>
</feature>
<feature type="region of interest" description="Disordered" evidence="2">
    <location>
        <begin position="71"/>
        <end position="94"/>
    </location>
</feature>
<name>A0A2S4VLI3_9BASI</name>
<dbReference type="AlphaFoldDB" id="A0A2S4VLI3"/>
<keyword evidence="1" id="KW-0175">Coiled coil</keyword>